<accession>A0ABD2QKS1</accession>
<proteinExistence type="predicted"/>
<evidence type="ECO:0000313" key="2">
    <source>
        <dbReference type="Proteomes" id="UP001626550"/>
    </source>
</evidence>
<protein>
    <submittedName>
        <fullName evidence="1">Uncharacterized protein</fullName>
    </submittedName>
</protein>
<reference evidence="1 2" key="1">
    <citation type="submission" date="2024-11" db="EMBL/GenBank/DDBJ databases">
        <title>Adaptive evolution of stress response genes in parasites aligns with host niche diversity.</title>
        <authorList>
            <person name="Hahn C."/>
            <person name="Resl P."/>
        </authorList>
    </citation>
    <scope>NUCLEOTIDE SEQUENCE [LARGE SCALE GENOMIC DNA]</scope>
    <source>
        <strain evidence="1">EGGRZ-B1_66</strain>
        <tissue evidence="1">Body</tissue>
    </source>
</reference>
<gene>
    <name evidence="1" type="ORF">Ciccas_001291</name>
</gene>
<sequence>MALEHQSMFPSSIHIAPYHMKGLTPNKPDSIPTCSSTVILPETPSTDVHTMIPIDPTDLLPVNSVSVDEPTSHRGLNMPNLPPASQLSALRWPSELLFIPTGPFSSIPSTIYPTSQTNPTQLASMVLGSALSMLNPLYQRFPISTTSISPNPWIF</sequence>
<dbReference type="EMBL" id="JBJKFK010000081">
    <property type="protein sequence ID" value="KAL3320045.1"/>
    <property type="molecule type" value="Genomic_DNA"/>
</dbReference>
<keyword evidence="2" id="KW-1185">Reference proteome</keyword>
<name>A0ABD2QKS1_9PLAT</name>
<dbReference type="AlphaFoldDB" id="A0ABD2QKS1"/>
<organism evidence="1 2">
    <name type="scientific">Cichlidogyrus casuarinus</name>
    <dbReference type="NCBI Taxonomy" id="1844966"/>
    <lineage>
        <taxon>Eukaryota</taxon>
        <taxon>Metazoa</taxon>
        <taxon>Spiralia</taxon>
        <taxon>Lophotrochozoa</taxon>
        <taxon>Platyhelminthes</taxon>
        <taxon>Monogenea</taxon>
        <taxon>Monopisthocotylea</taxon>
        <taxon>Dactylogyridea</taxon>
        <taxon>Ancyrocephalidae</taxon>
        <taxon>Cichlidogyrus</taxon>
    </lineage>
</organism>
<dbReference type="Proteomes" id="UP001626550">
    <property type="component" value="Unassembled WGS sequence"/>
</dbReference>
<evidence type="ECO:0000313" key="1">
    <source>
        <dbReference type="EMBL" id="KAL3320045.1"/>
    </source>
</evidence>
<comment type="caution">
    <text evidence="1">The sequence shown here is derived from an EMBL/GenBank/DDBJ whole genome shotgun (WGS) entry which is preliminary data.</text>
</comment>